<name>F8JK70_STREN</name>
<keyword evidence="3" id="KW-0812">Transmembrane</keyword>
<keyword evidence="3" id="KW-0472">Membrane</keyword>
<feature type="compositionally biased region" description="Pro residues" evidence="2">
    <location>
        <begin position="343"/>
        <end position="352"/>
    </location>
</feature>
<evidence type="ECO:0000256" key="2">
    <source>
        <dbReference type="SAM" id="MobiDB-lite"/>
    </source>
</evidence>
<dbReference type="RefSeq" id="WP_014151796.1">
    <property type="nucleotide sequence ID" value="NC_016113.1"/>
</dbReference>
<gene>
    <name evidence="4" type="ordered locus">SCATT_p03760</name>
</gene>
<dbReference type="OrthoDB" id="4099382at2"/>
<accession>F8JK70</accession>
<keyword evidence="4" id="KW-0614">Plasmid</keyword>
<dbReference type="HOGENOM" id="CLU_446120_0_0_11"/>
<organism evidence="4 5">
    <name type="scientific">Streptantibioticus cattleyicolor (strain ATCC 35852 / DSM 46488 / JCM 4925 / NBRC 14057 / NRRL 8057)</name>
    <name type="common">Streptomyces cattleya</name>
    <dbReference type="NCBI Taxonomy" id="1003195"/>
    <lineage>
        <taxon>Bacteria</taxon>
        <taxon>Bacillati</taxon>
        <taxon>Actinomycetota</taxon>
        <taxon>Actinomycetes</taxon>
        <taxon>Kitasatosporales</taxon>
        <taxon>Streptomycetaceae</taxon>
        <taxon>Streptantibioticus</taxon>
    </lineage>
</organism>
<evidence type="ECO:0000313" key="4">
    <source>
        <dbReference type="EMBL" id="AEW98569.1"/>
    </source>
</evidence>
<dbReference type="Proteomes" id="UP000007842">
    <property type="component" value="Plasmid pSCATT"/>
</dbReference>
<keyword evidence="3" id="KW-1133">Transmembrane helix</keyword>
<dbReference type="AlphaFoldDB" id="F8JK70"/>
<keyword evidence="5" id="KW-1185">Reference proteome</keyword>
<dbReference type="KEGG" id="scy:SCATT_p03760"/>
<reference evidence="5" key="1">
    <citation type="submission" date="2011-12" db="EMBL/GenBank/DDBJ databases">
        <title>Complete genome sequence of Streptomyces cattleya strain DSM 46488.</title>
        <authorList>
            <person name="Ou H.-Y."/>
            <person name="Li P."/>
            <person name="Zhao C."/>
            <person name="O'Hagan D."/>
            <person name="Deng Z."/>
        </authorList>
    </citation>
    <scope>NUCLEOTIDE SEQUENCE [LARGE SCALE GENOMIC DNA]</scope>
    <source>
        <strain evidence="5">ATCC 35852 / DSM 46488 / JCM 4925 / NBRC 14057 / NRRL 8057</strain>
        <plasmid evidence="5">Plasmid pSCATT</plasmid>
    </source>
</reference>
<feature type="region of interest" description="Disordered" evidence="2">
    <location>
        <begin position="336"/>
        <end position="364"/>
    </location>
</feature>
<dbReference type="PATRIC" id="fig|1003195.11.peg.1306"/>
<feature type="transmembrane region" description="Helical" evidence="3">
    <location>
        <begin position="508"/>
        <end position="530"/>
    </location>
</feature>
<proteinExistence type="predicted"/>
<protein>
    <submittedName>
        <fullName evidence="4">Uncharacterized protein</fullName>
    </submittedName>
</protein>
<sequence length="612" mass="66598">MAVGGKGGRPSWRDKRGPEGGRARWTPKPGHPRPAELADWVEHVRDLLEFFPTDQEAAHALNVDKSVISRYANGGEVPHKDFVGLLLRTVHPHGTPVTDEVRERTRHLHLAAVKAVNPQAGERYEGLYERDALRDRVAELTAREALLRQEIAAADARARDVGERLRAQWSAERHRLTDALRHAEQRAATLERRLAAAQRDAEHTALEAAHRHVDALRTEAAELRRRHEDETARLSAAATARIAELEAELVRTRRARAQAEARADELLTRLAAVTDEARQLHAETERLRTEADHHAAEADALAEATSVVNQAWHDLDHDTEPVFATTAPAVVADSATTAAQRPVPRPPAPGPGSPAADAEGERVRPAVRRVRAAVRRQTPRTLLIHAVRVVAVLAGLTSVVLGVGRWLDAHSEMVAVRNAPLCAPGTPQPCTTAASGRVVDKYSGSDNGDELTIATGTGRPRTIPVNSAVYGVAQRGSHADLRMWKGDVVRVTVAGRSSTGTPGSWLPLVWITLLLALGTETALCGALAGAGTSPGGTLFLALPFSMITSIPVAWLLSTTAWWAYPPTIAFWLFSAAVVGLMVRKDPDWAAAWGRTSPRRFPRPRPRLRPRRV</sequence>
<dbReference type="EMBL" id="CP003229">
    <property type="protein sequence ID" value="AEW98569.1"/>
    <property type="molecule type" value="Genomic_DNA"/>
</dbReference>
<accession>G8XFJ9</accession>
<evidence type="ECO:0000256" key="1">
    <source>
        <dbReference type="SAM" id="Coils"/>
    </source>
</evidence>
<feature type="coiled-coil region" evidence="1">
    <location>
        <begin position="130"/>
        <end position="290"/>
    </location>
</feature>
<evidence type="ECO:0000313" key="5">
    <source>
        <dbReference type="Proteomes" id="UP000007842"/>
    </source>
</evidence>
<feature type="transmembrane region" description="Helical" evidence="3">
    <location>
        <begin position="537"/>
        <end position="556"/>
    </location>
</feature>
<dbReference type="KEGG" id="sct:SCAT_p1349"/>
<feature type="region of interest" description="Disordered" evidence="2">
    <location>
        <begin position="1"/>
        <end position="33"/>
    </location>
</feature>
<geneLocation type="plasmid" evidence="4 5">
    <name>pSCATT</name>
</geneLocation>
<feature type="transmembrane region" description="Helical" evidence="3">
    <location>
        <begin position="562"/>
        <end position="582"/>
    </location>
</feature>
<evidence type="ECO:0000256" key="3">
    <source>
        <dbReference type="SAM" id="Phobius"/>
    </source>
</evidence>
<feature type="compositionally biased region" description="Basic and acidic residues" evidence="2">
    <location>
        <begin position="11"/>
        <end position="22"/>
    </location>
</feature>
<keyword evidence="1" id="KW-0175">Coiled coil</keyword>